<evidence type="ECO:0000256" key="1">
    <source>
        <dbReference type="ARBA" id="ARBA00001958"/>
    </source>
</evidence>
<dbReference type="PROSITE" id="PS00110">
    <property type="entry name" value="PYRUVATE_KINASE"/>
    <property type="match status" value="1"/>
</dbReference>
<evidence type="ECO:0000256" key="5">
    <source>
        <dbReference type="ARBA" id="ARBA00022679"/>
    </source>
</evidence>
<keyword evidence="12" id="KW-0670">Pyruvate</keyword>
<dbReference type="GO" id="GO:0016301">
    <property type="term" value="F:kinase activity"/>
    <property type="evidence" value="ECO:0007669"/>
    <property type="project" value="UniProtKB-KW"/>
</dbReference>
<keyword evidence="10 13" id="KW-0460">Magnesium</keyword>
<comment type="pathway">
    <text evidence="2 13">Carbohydrate degradation; glycolysis; pyruvate from D-glyceraldehyde 3-phosphate: step 5/5.</text>
</comment>
<dbReference type="GO" id="GO:0030955">
    <property type="term" value="F:potassium ion binding"/>
    <property type="evidence" value="ECO:0007669"/>
    <property type="project" value="InterPro"/>
</dbReference>
<dbReference type="InterPro" id="IPR040442">
    <property type="entry name" value="Pyrv_kinase-like_dom_sf"/>
</dbReference>
<dbReference type="GO" id="GO:0004743">
    <property type="term" value="F:pyruvate kinase activity"/>
    <property type="evidence" value="ECO:0007669"/>
    <property type="project" value="UniProtKB-EC"/>
</dbReference>
<evidence type="ECO:0000256" key="2">
    <source>
        <dbReference type="ARBA" id="ARBA00004997"/>
    </source>
</evidence>
<dbReference type="PRINTS" id="PR01050">
    <property type="entry name" value="PYRUVTKNASE"/>
</dbReference>
<dbReference type="InterPro" id="IPR015813">
    <property type="entry name" value="Pyrv/PenolPyrv_kinase-like_dom"/>
</dbReference>
<evidence type="ECO:0000256" key="3">
    <source>
        <dbReference type="ARBA" id="ARBA00008663"/>
    </source>
</evidence>
<organism evidence="15">
    <name type="scientific">Entomoneis paludosa</name>
    <dbReference type="NCBI Taxonomy" id="265537"/>
    <lineage>
        <taxon>Eukaryota</taxon>
        <taxon>Sar</taxon>
        <taxon>Stramenopiles</taxon>
        <taxon>Ochrophyta</taxon>
        <taxon>Bacillariophyta</taxon>
        <taxon>Bacillariophyceae</taxon>
        <taxon>Bacillariophycidae</taxon>
        <taxon>Entomoneidaceae</taxon>
        <taxon>Entomoneis</taxon>
    </lineage>
</organism>
<dbReference type="Gene3D" id="2.40.33.10">
    <property type="entry name" value="PK beta-barrel domain-like"/>
    <property type="match status" value="1"/>
</dbReference>
<dbReference type="InterPro" id="IPR018209">
    <property type="entry name" value="Pyrv_Knase_AS"/>
</dbReference>
<keyword evidence="5 13" id="KW-0808">Transferase</keyword>
<keyword evidence="11 13" id="KW-0324">Glycolysis</keyword>
<dbReference type="PANTHER" id="PTHR11817">
    <property type="entry name" value="PYRUVATE KINASE"/>
    <property type="match status" value="1"/>
</dbReference>
<evidence type="ECO:0000256" key="7">
    <source>
        <dbReference type="ARBA" id="ARBA00022741"/>
    </source>
</evidence>
<reference evidence="15" key="1">
    <citation type="submission" date="2021-01" db="EMBL/GenBank/DDBJ databases">
        <authorList>
            <person name="Corre E."/>
            <person name="Pelletier E."/>
            <person name="Niang G."/>
            <person name="Scheremetjew M."/>
            <person name="Finn R."/>
            <person name="Kale V."/>
            <person name="Holt S."/>
            <person name="Cochrane G."/>
            <person name="Meng A."/>
            <person name="Brown T."/>
            <person name="Cohen L."/>
        </authorList>
    </citation>
    <scope>NUCLEOTIDE SEQUENCE</scope>
    <source>
        <strain evidence="15">CCMP125</strain>
    </source>
</reference>
<evidence type="ECO:0000256" key="4">
    <source>
        <dbReference type="ARBA" id="ARBA00012142"/>
    </source>
</evidence>
<evidence type="ECO:0000256" key="6">
    <source>
        <dbReference type="ARBA" id="ARBA00022723"/>
    </source>
</evidence>
<evidence type="ECO:0000256" key="12">
    <source>
        <dbReference type="ARBA" id="ARBA00023317"/>
    </source>
</evidence>
<sequence length="298" mass="32344">MPGPTLKHQSSQLNAVGPELRGGNITLEQIMAKTDTSIRQTKIICTLGPACWDVEQLEELIDAGLQVARFNFSHGDHEGHKACLDRLRTAAANKKKDVAVLLDTKGPEIRSGFFAEGKKIELVKGETLTLTSDYSFKGNSSKLACSYGALAKSVNPGQQILVADGSLVLTVLTTDETTGEVTTRIENNASIGERKNMNLPGVVVDLPTLTEKDIHDIVEWGVANDVDFIAASFVRKASDVHKIREVLGEKGKGIKIICKIENQEGMENYDSILEVTDGIMVARGDLGMEIPPEWLKSS</sequence>
<dbReference type="GO" id="GO:0005524">
    <property type="term" value="F:ATP binding"/>
    <property type="evidence" value="ECO:0007669"/>
    <property type="project" value="UniProtKB-KW"/>
</dbReference>
<evidence type="ECO:0000256" key="10">
    <source>
        <dbReference type="ARBA" id="ARBA00022842"/>
    </source>
</evidence>
<keyword evidence="6" id="KW-0479">Metal-binding</keyword>
<accession>A0A7S3DPK5</accession>
<keyword evidence="8 13" id="KW-0418">Kinase</keyword>
<dbReference type="SUPFAM" id="SSF50800">
    <property type="entry name" value="PK beta-barrel domain-like"/>
    <property type="match status" value="1"/>
</dbReference>
<comment type="similarity">
    <text evidence="3 13">Belongs to the pyruvate kinase family.</text>
</comment>
<protein>
    <recommendedName>
        <fullName evidence="4 13">Pyruvate kinase</fullName>
        <ecNumber evidence="4 13">2.7.1.40</ecNumber>
    </recommendedName>
</protein>
<evidence type="ECO:0000256" key="11">
    <source>
        <dbReference type="ARBA" id="ARBA00023152"/>
    </source>
</evidence>
<dbReference type="Pfam" id="PF00224">
    <property type="entry name" value="PK"/>
    <property type="match status" value="1"/>
</dbReference>
<dbReference type="InterPro" id="IPR015793">
    <property type="entry name" value="Pyrv_Knase_brl"/>
</dbReference>
<evidence type="ECO:0000256" key="13">
    <source>
        <dbReference type="RuleBase" id="RU000504"/>
    </source>
</evidence>
<evidence type="ECO:0000259" key="14">
    <source>
        <dbReference type="Pfam" id="PF00224"/>
    </source>
</evidence>
<evidence type="ECO:0000313" key="15">
    <source>
        <dbReference type="EMBL" id="CAD9965783.1"/>
    </source>
</evidence>
<dbReference type="InterPro" id="IPR011037">
    <property type="entry name" value="Pyrv_Knase-like_insert_dom_sf"/>
</dbReference>
<dbReference type="AlphaFoldDB" id="A0A7S3DPK5"/>
<evidence type="ECO:0000256" key="9">
    <source>
        <dbReference type="ARBA" id="ARBA00022840"/>
    </source>
</evidence>
<dbReference type="InterPro" id="IPR015806">
    <property type="entry name" value="Pyrv_Knase_insert_dom_sf"/>
</dbReference>
<dbReference type="FunFam" id="2.40.33.10:FF:000001">
    <property type="entry name" value="Pyruvate kinase"/>
    <property type="match status" value="1"/>
</dbReference>
<dbReference type="Gene3D" id="3.20.20.60">
    <property type="entry name" value="Phosphoenolpyruvate-binding domains"/>
    <property type="match status" value="1"/>
</dbReference>
<proteinExistence type="inferred from homology"/>
<feature type="domain" description="Pyruvate kinase barrel" evidence="14">
    <location>
        <begin position="39"/>
        <end position="293"/>
    </location>
</feature>
<comment type="cofactor">
    <cofactor evidence="1">
        <name>K(+)</name>
        <dbReference type="ChEBI" id="CHEBI:29103"/>
    </cofactor>
</comment>
<gene>
    <name evidence="15" type="ORF">APAL1065_LOCUS12066</name>
</gene>
<dbReference type="SUPFAM" id="SSF51621">
    <property type="entry name" value="Phosphoenolpyruvate/pyruvate domain"/>
    <property type="match status" value="1"/>
</dbReference>
<dbReference type="EC" id="2.7.1.40" evidence="4 13"/>
<keyword evidence="7" id="KW-0547">Nucleotide-binding</keyword>
<dbReference type="EMBL" id="HBHT01018029">
    <property type="protein sequence ID" value="CAD9965783.1"/>
    <property type="molecule type" value="Transcribed_RNA"/>
</dbReference>
<dbReference type="InterPro" id="IPR001697">
    <property type="entry name" value="Pyr_Knase"/>
</dbReference>
<name>A0A7S3DPK5_9STRA</name>
<comment type="catalytic activity">
    <reaction evidence="13">
        <text>pyruvate + ATP = phosphoenolpyruvate + ADP + H(+)</text>
        <dbReference type="Rhea" id="RHEA:18157"/>
        <dbReference type="ChEBI" id="CHEBI:15361"/>
        <dbReference type="ChEBI" id="CHEBI:15378"/>
        <dbReference type="ChEBI" id="CHEBI:30616"/>
        <dbReference type="ChEBI" id="CHEBI:58702"/>
        <dbReference type="ChEBI" id="CHEBI:456216"/>
        <dbReference type="EC" id="2.7.1.40"/>
    </reaction>
</comment>
<evidence type="ECO:0000256" key="8">
    <source>
        <dbReference type="ARBA" id="ARBA00022777"/>
    </source>
</evidence>
<dbReference type="UniPathway" id="UPA00109">
    <property type="reaction ID" value="UER00188"/>
</dbReference>
<keyword evidence="9" id="KW-0067">ATP-binding</keyword>
<dbReference type="GO" id="GO:0000287">
    <property type="term" value="F:magnesium ion binding"/>
    <property type="evidence" value="ECO:0007669"/>
    <property type="project" value="InterPro"/>
</dbReference>